<evidence type="ECO:0000259" key="2">
    <source>
        <dbReference type="Pfam" id="PF25433"/>
    </source>
</evidence>
<dbReference type="STRING" id="4615.A0A199VG62"/>
<dbReference type="PANTHER" id="PTHR37230:SF1">
    <property type="entry name" value="OS06G0731300 PROTEIN"/>
    <property type="match status" value="1"/>
</dbReference>
<feature type="domain" description="DUF7895" evidence="2">
    <location>
        <begin position="73"/>
        <end position="112"/>
    </location>
</feature>
<reference evidence="3 4" key="1">
    <citation type="journal article" date="2016" name="DNA Res.">
        <title>The draft genome of MD-2 pineapple using hybrid error correction of long reads.</title>
        <authorList>
            <person name="Redwan R.M."/>
            <person name="Saidin A."/>
            <person name="Kumar S.V."/>
        </authorList>
    </citation>
    <scope>NUCLEOTIDE SEQUENCE [LARGE SCALE GENOMIC DNA]</scope>
    <source>
        <strain evidence="4">cv. MD2</strain>
        <tissue evidence="3">Leaf</tissue>
    </source>
</reference>
<dbReference type="InterPro" id="IPR057217">
    <property type="entry name" value="DUF7895"/>
</dbReference>
<accession>A0A199VG62</accession>
<evidence type="ECO:0000313" key="3">
    <source>
        <dbReference type="EMBL" id="OAY75770.1"/>
    </source>
</evidence>
<evidence type="ECO:0000313" key="4">
    <source>
        <dbReference type="Proteomes" id="UP000092600"/>
    </source>
</evidence>
<dbReference type="AlphaFoldDB" id="A0A199VG62"/>
<sequence>MELAPLAPQASPSFSKDGGNFYFAITTRQTKCFLSSALPETAASVLIASVAVGTAATLLARNIKASQTATSSLKVCEDCGGSGICAECNGEGFILKKISDESAEKARMAAKSFRRNGPTAPNALQLGLAVLAEDLGELADSCLIVAYANFQIWLRMRMRMRMARLRRFSKSSFECFHAQEYLSLATLEIQSYPSSPDEPCADLSESFEPTTSSQP</sequence>
<gene>
    <name evidence="3" type="ORF">ACMD2_01384</name>
</gene>
<proteinExistence type="predicted"/>
<feature type="region of interest" description="Disordered" evidence="1">
    <location>
        <begin position="193"/>
        <end position="215"/>
    </location>
</feature>
<organism evidence="3 4">
    <name type="scientific">Ananas comosus</name>
    <name type="common">Pineapple</name>
    <name type="synonym">Ananas ananas</name>
    <dbReference type="NCBI Taxonomy" id="4615"/>
    <lineage>
        <taxon>Eukaryota</taxon>
        <taxon>Viridiplantae</taxon>
        <taxon>Streptophyta</taxon>
        <taxon>Embryophyta</taxon>
        <taxon>Tracheophyta</taxon>
        <taxon>Spermatophyta</taxon>
        <taxon>Magnoliopsida</taxon>
        <taxon>Liliopsida</taxon>
        <taxon>Poales</taxon>
        <taxon>Bromeliaceae</taxon>
        <taxon>Bromelioideae</taxon>
        <taxon>Ananas</taxon>
    </lineage>
</organism>
<evidence type="ECO:0000256" key="1">
    <source>
        <dbReference type="SAM" id="MobiDB-lite"/>
    </source>
</evidence>
<dbReference type="EMBL" id="LSRQ01001999">
    <property type="protein sequence ID" value="OAY75770.1"/>
    <property type="molecule type" value="Genomic_DNA"/>
</dbReference>
<name>A0A199VG62_ANACO</name>
<comment type="caution">
    <text evidence="3">The sequence shown here is derived from an EMBL/GenBank/DDBJ whole genome shotgun (WGS) entry which is preliminary data.</text>
</comment>
<protein>
    <recommendedName>
        <fullName evidence="2">DUF7895 domain-containing protein</fullName>
    </recommendedName>
</protein>
<dbReference type="Proteomes" id="UP000092600">
    <property type="component" value="Unassembled WGS sequence"/>
</dbReference>
<dbReference type="PANTHER" id="PTHR37230">
    <property type="entry name" value="OS06G0731300 PROTEIN"/>
    <property type="match status" value="1"/>
</dbReference>
<dbReference type="Pfam" id="PF25433">
    <property type="entry name" value="DUF7895"/>
    <property type="match status" value="1"/>
</dbReference>